<dbReference type="EC" id="2.7.13.3" evidence="3"/>
<keyword evidence="7" id="KW-0902">Two-component regulatory system</keyword>
<evidence type="ECO:0000256" key="7">
    <source>
        <dbReference type="ARBA" id="ARBA00023012"/>
    </source>
</evidence>
<comment type="caution">
    <text evidence="14">The sequence shown here is derived from an EMBL/GenBank/DDBJ whole genome shotgun (WGS) entry which is preliminary data.</text>
</comment>
<keyword evidence="9" id="KW-1133">Transmembrane helix</keyword>
<dbReference type="InterPro" id="IPR050736">
    <property type="entry name" value="Sensor_HK_Regulatory"/>
</dbReference>
<evidence type="ECO:0000256" key="1">
    <source>
        <dbReference type="ARBA" id="ARBA00000085"/>
    </source>
</evidence>
<dbReference type="Gene3D" id="3.30.450.20">
    <property type="entry name" value="PAS domain"/>
    <property type="match status" value="1"/>
</dbReference>
<feature type="chain" id="PRO_5022133470" description="histidine kinase" evidence="10">
    <location>
        <begin position="23"/>
        <end position="582"/>
    </location>
</feature>
<dbReference type="InterPro" id="IPR005467">
    <property type="entry name" value="His_kinase_dom"/>
</dbReference>
<dbReference type="InterPro" id="IPR000014">
    <property type="entry name" value="PAS"/>
</dbReference>
<dbReference type="InterPro" id="IPR004358">
    <property type="entry name" value="Sig_transdc_His_kin-like_C"/>
</dbReference>
<evidence type="ECO:0000259" key="11">
    <source>
        <dbReference type="PROSITE" id="PS50109"/>
    </source>
</evidence>
<evidence type="ECO:0000256" key="3">
    <source>
        <dbReference type="ARBA" id="ARBA00012438"/>
    </source>
</evidence>
<evidence type="ECO:0000256" key="4">
    <source>
        <dbReference type="ARBA" id="ARBA00022553"/>
    </source>
</evidence>
<dbReference type="CDD" id="cd06225">
    <property type="entry name" value="HAMP"/>
    <property type="match status" value="1"/>
</dbReference>
<keyword evidence="8 9" id="KW-0472">Membrane</keyword>
<dbReference type="Gene3D" id="1.10.287.130">
    <property type="match status" value="1"/>
</dbReference>
<feature type="signal peptide" evidence="10">
    <location>
        <begin position="1"/>
        <end position="22"/>
    </location>
</feature>
<dbReference type="InterPro" id="IPR035965">
    <property type="entry name" value="PAS-like_dom_sf"/>
</dbReference>
<dbReference type="CDD" id="cd16922">
    <property type="entry name" value="HATPase_EvgS-ArcB-TorS-like"/>
    <property type="match status" value="1"/>
</dbReference>
<dbReference type="Pfam" id="PF00672">
    <property type="entry name" value="HAMP"/>
    <property type="match status" value="1"/>
</dbReference>
<dbReference type="Pfam" id="PF08448">
    <property type="entry name" value="PAS_4"/>
    <property type="match status" value="1"/>
</dbReference>
<dbReference type="PANTHER" id="PTHR43711:SF28">
    <property type="entry name" value="SENSOR HISTIDINE KINASE YXDK"/>
    <property type="match status" value="1"/>
</dbReference>
<protein>
    <recommendedName>
        <fullName evidence="3">histidine kinase</fullName>
        <ecNumber evidence="3">2.7.13.3</ecNumber>
    </recommendedName>
</protein>
<dbReference type="PANTHER" id="PTHR43711">
    <property type="entry name" value="TWO-COMPONENT HISTIDINE KINASE"/>
    <property type="match status" value="1"/>
</dbReference>
<evidence type="ECO:0000256" key="8">
    <source>
        <dbReference type="ARBA" id="ARBA00023136"/>
    </source>
</evidence>
<comment type="catalytic activity">
    <reaction evidence="1">
        <text>ATP + protein L-histidine = ADP + protein N-phospho-L-histidine.</text>
        <dbReference type="EC" id="2.7.13.3"/>
    </reaction>
</comment>
<dbReference type="Gene3D" id="6.10.340.10">
    <property type="match status" value="1"/>
</dbReference>
<dbReference type="CDD" id="cd00082">
    <property type="entry name" value="HisKA"/>
    <property type="match status" value="1"/>
</dbReference>
<accession>A0A538T7L4</accession>
<dbReference type="GO" id="GO:0016020">
    <property type="term" value="C:membrane"/>
    <property type="evidence" value="ECO:0007669"/>
    <property type="project" value="UniProtKB-SubCell"/>
</dbReference>
<proteinExistence type="predicted"/>
<dbReference type="InterPro" id="IPR003661">
    <property type="entry name" value="HisK_dim/P_dom"/>
</dbReference>
<keyword evidence="9" id="KW-0812">Transmembrane</keyword>
<evidence type="ECO:0000256" key="10">
    <source>
        <dbReference type="SAM" id="SignalP"/>
    </source>
</evidence>
<dbReference type="InterPro" id="IPR003594">
    <property type="entry name" value="HATPase_dom"/>
</dbReference>
<organism evidence="14 15">
    <name type="scientific">Eiseniibacteriota bacterium</name>
    <dbReference type="NCBI Taxonomy" id="2212470"/>
    <lineage>
        <taxon>Bacteria</taxon>
        <taxon>Candidatus Eiseniibacteriota</taxon>
    </lineage>
</organism>
<feature type="domain" description="Histidine kinase" evidence="11">
    <location>
        <begin position="366"/>
        <end position="582"/>
    </location>
</feature>
<dbReference type="SMART" id="SM00387">
    <property type="entry name" value="HATPase_c"/>
    <property type="match status" value="1"/>
</dbReference>
<evidence type="ECO:0000313" key="15">
    <source>
        <dbReference type="Proteomes" id="UP000317716"/>
    </source>
</evidence>
<keyword evidence="4" id="KW-0597">Phosphoprotein</keyword>
<feature type="domain" description="PAS" evidence="12">
    <location>
        <begin position="243"/>
        <end position="279"/>
    </location>
</feature>
<dbReference type="SMART" id="SM00388">
    <property type="entry name" value="HisKA"/>
    <property type="match status" value="1"/>
</dbReference>
<dbReference type="FunFam" id="3.30.565.10:FF:000006">
    <property type="entry name" value="Sensor histidine kinase WalK"/>
    <property type="match status" value="1"/>
</dbReference>
<dbReference type="CDD" id="cd00130">
    <property type="entry name" value="PAS"/>
    <property type="match status" value="1"/>
</dbReference>
<dbReference type="Pfam" id="PF00512">
    <property type="entry name" value="HisKA"/>
    <property type="match status" value="1"/>
</dbReference>
<dbReference type="PROSITE" id="PS50112">
    <property type="entry name" value="PAS"/>
    <property type="match status" value="1"/>
</dbReference>
<comment type="subcellular location">
    <subcellularLocation>
        <location evidence="2">Membrane</location>
    </subcellularLocation>
</comment>
<evidence type="ECO:0000256" key="5">
    <source>
        <dbReference type="ARBA" id="ARBA00022679"/>
    </source>
</evidence>
<dbReference type="InterPro" id="IPR003660">
    <property type="entry name" value="HAMP_dom"/>
</dbReference>
<evidence type="ECO:0000259" key="13">
    <source>
        <dbReference type="PROSITE" id="PS50885"/>
    </source>
</evidence>
<dbReference type="SMART" id="SM00304">
    <property type="entry name" value="HAMP"/>
    <property type="match status" value="1"/>
</dbReference>
<evidence type="ECO:0000256" key="9">
    <source>
        <dbReference type="SAM" id="Phobius"/>
    </source>
</evidence>
<dbReference type="SUPFAM" id="SSF47384">
    <property type="entry name" value="Homodimeric domain of signal transducing histidine kinase"/>
    <property type="match status" value="1"/>
</dbReference>
<dbReference type="InterPro" id="IPR036890">
    <property type="entry name" value="HATPase_C_sf"/>
</dbReference>
<dbReference type="GO" id="GO:0000155">
    <property type="term" value="F:phosphorelay sensor kinase activity"/>
    <property type="evidence" value="ECO:0007669"/>
    <property type="project" value="InterPro"/>
</dbReference>
<dbReference type="Proteomes" id="UP000317716">
    <property type="component" value="Unassembled WGS sequence"/>
</dbReference>
<evidence type="ECO:0000259" key="12">
    <source>
        <dbReference type="PROSITE" id="PS50112"/>
    </source>
</evidence>
<keyword evidence="6" id="KW-0418">Kinase</keyword>
<reference evidence="14 15" key="1">
    <citation type="journal article" date="2019" name="Nat. Microbiol.">
        <title>Mediterranean grassland soil C-N compound turnover is dependent on rainfall and depth, and is mediated by genomically divergent microorganisms.</title>
        <authorList>
            <person name="Diamond S."/>
            <person name="Andeer P.F."/>
            <person name="Li Z."/>
            <person name="Crits-Christoph A."/>
            <person name="Burstein D."/>
            <person name="Anantharaman K."/>
            <person name="Lane K.R."/>
            <person name="Thomas B.C."/>
            <person name="Pan C."/>
            <person name="Northen T.R."/>
            <person name="Banfield J.F."/>
        </authorList>
    </citation>
    <scope>NUCLEOTIDE SEQUENCE [LARGE SCALE GENOMIC DNA]</scope>
    <source>
        <strain evidence="14">WS_2</strain>
    </source>
</reference>
<dbReference type="SUPFAM" id="SSF55785">
    <property type="entry name" value="PYP-like sensor domain (PAS domain)"/>
    <property type="match status" value="1"/>
</dbReference>
<dbReference type="SUPFAM" id="SSF55874">
    <property type="entry name" value="ATPase domain of HSP90 chaperone/DNA topoisomerase II/histidine kinase"/>
    <property type="match status" value="1"/>
</dbReference>
<dbReference type="SMART" id="SM00091">
    <property type="entry name" value="PAS"/>
    <property type="match status" value="1"/>
</dbReference>
<evidence type="ECO:0000256" key="2">
    <source>
        <dbReference type="ARBA" id="ARBA00004370"/>
    </source>
</evidence>
<dbReference type="Pfam" id="PF02518">
    <property type="entry name" value="HATPase_c"/>
    <property type="match status" value="1"/>
</dbReference>
<evidence type="ECO:0000313" key="14">
    <source>
        <dbReference type="EMBL" id="TMQ59622.1"/>
    </source>
</evidence>
<keyword evidence="5" id="KW-0808">Transferase</keyword>
<dbReference type="InterPro" id="IPR036097">
    <property type="entry name" value="HisK_dim/P_sf"/>
</dbReference>
<gene>
    <name evidence="14" type="ORF">E6K72_01430</name>
</gene>
<evidence type="ECO:0000256" key="6">
    <source>
        <dbReference type="ARBA" id="ARBA00022777"/>
    </source>
</evidence>
<dbReference type="FunFam" id="1.10.287.130:FF:000001">
    <property type="entry name" value="Two-component sensor histidine kinase"/>
    <property type="match status" value="1"/>
</dbReference>
<dbReference type="AlphaFoldDB" id="A0A538T7L4"/>
<keyword evidence="10" id="KW-0732">Signal</keyword>
<feature type="transmembrane region" description="Helical" evidence="9">
    <location>
        <begin position="162"/>
        <end position="185"/>
    </location>
</feature>
<dbReference type="Gene3D" id="3.30.565.10">
    <property type="entry name" value="Histidine kinase-like ATPase, C-terminal domain"/>
    <property type="match status" value="1"/>
</dbReference>
<dbReference type="InterPro" id="IPR013656">
    <property type="entry name" value="PAS_4"/>
</dbReference>
<dbReference type="PROSITE" id="PS50109">
    <property type="entry name" value="HIS_KIN"/>
    <property type="match status" value="1"/>
</dbReference>
<dbReference type="EMBL" id="VBOS01000042">
    <property type="protein sequence ID" value="TMQ59622.1"/>
    <property type="molecule type" value="Genomic_DNA"/>
</dbReference>
<dbReference type="PROSITE" id="PS50885">
    <property type="entry name" value="HAMP"/>
    <property type="match status" value="1"/>
</dbReference>
<feature type="domain" description="HAMP" evidence="13">
    <location>
        <begin position="186"/>
        <end position="238"/>
    </location>
</feature>
<name>A0A538T7L4_UNCEI</name>
<dbReference type="PRINTS" id="PR00344">
    <property type="entry name" value="BCTRLSENSOR"/>
</dbReference>
<sequence>MGLSLRARLFIACALVALAALAAVTVLVAREQRGWLLQRHQESLERTARSLARDLPRAGGDWSETAHEWGGTVGLRVTLMAADGRVLGDSDVPVGRLPLIENHRGRPEMSEALAGRSGQAVRRSRTLGIEFLYVAVPAVDRDVAVLRVAEPLVAIASLQGSLLRLSLVAAAVALLLALAIAYWIAGRHAIRIRELEAVAAAVGRGDGGARARELPADELGRLGRAFNRMSAELRLRVDALERERDMRERIVAHLGDGVALVDRAGRVMHANQAFAALLGEPAPPAPGTPFQEFARAPELAELVRRVREGEKNPEAELRPWSAAGPRLLQATAGPLGAARGDAILLVLHDLTATEAANRVRQDFVANVSHELRTPLTSLRGYAETLLGGGLEDPEHREAFVRTIHDQAVRLEALIADLLSLAEIERPGARLRLATLDLREVVERQAASFRPRASAAGLTLHVEGGEAVPVRADRARIEQVIANLLDNALKYTERGEISVMIGGDAEHAWCEVVDTGHGIPHADQPRIFERFYRVDKARSREKGGTGLGLSIVKHIVQLHGGTVTVKSSPGQGSTFRFEIPRTH</sequence>